<dbReference type="InterPro" id="IPR057251">
    <property type="entry name" value="FP_C"/>
</dbReference>
<name>A0AAU9V6U1_EUPED</name>
<keyword evidence="1" id="KW-0175">Coiled coil</keyword>
<dbReference type="Pfam" id="PF25298">
    <property type="entry name" value="Baculo_FP_2nd"/>
    <property type="match status" value="1"/>
</dbReference>
<dbReference type="Proteomes" id="UP001153954">
    <property type="component" value="Unassembled WGS sequence"/>
</dbReference>
<accession>A0AAU9V6U1</accession>
<evidence type="ECO:0000313" key="3">
    <source>
        <dbReference type="EMBL" id="CAH2107079.1"/>
    </source>
</evidence>
<proteinExistence type="predicted"/>
<evidence type="ECO:0000256" key="1">
    <source>
        <dbReference type="SAM" id="Coils"/>
    </source>
</evidence>
<reference evidence="3" key="1">
    <citation type="submission" date="2022-03" db="EMBL/GenBank/DDBJ databases">
        <authorList>
            <person name="Tunstrom K."/>
        </authorList>
    </citation>
    <scope>NUCLEOTIDE SEQUENCE</scope>
</reference>
<evidence type="ECO:0000259" key="2">
    <source>
        <dbReference type="Pfam" id="PF25298"/>
    </source>
</evidence>
<feature type="coiled-coil region" evidence="1">
    <location>
        <begin position="8"/>
        <end position="35"/>
    </location>
</feature>
<protein>
    <recommendedName>
        <fullName evidence="2">FP protein C-terminal domain-containing protein</fullName>
    </recommendedName>
</protein>
<dbReference type="AlphaFoldDB" id="A0AAU9V6U1"/>
<feature type="domain" description="FP protein C-terminal" evidence="2">
    <location>
        <begin position="144"/>
        <end position="196"/>
    </location>
</feature>
<dbReference type="EMBL" id="CAKOGL010000030">
    <property type="protein sequence ID" value="CAH2107079.1"/>
    <property type="molecule type" value="Genomic_DNA"/>
</dbReference>
<gene>
    <name evidence="3" type="ORF">EEDITHA_LOCUS21141</name>
</gene>
<organism evidence="3 4">
    <name type="scientific">Euphydryas editha</name>
    <name type="common">Edith's checkerspot</name>
    <dbReference type="NCBI Taxonomy" id="104508"/>
    <lineage>
        <taxon>Eukaryota</taxon>
        <taxon>Metazoa</taxon>
        <taxon>Ecdysozoa</taxon>
        <taxon>Arthropoda</taxon>
        <taxon>Hexapoda</taxon>
        <taxon>Insecta</taxon>
        <taxon>Pterygota</taxon>
        <taxon>Neoptera</taxon>
        <taxon>Endopterygota</taxon>
        <taxon>Lepidoptera</taxon>
        <taxon>Glossata</taxon>
        <taxon>Ditrysia</taxon>
        <taxon>Papilionoidea</taxon>
        <taxon>Nymphalidae</taxon>
        <taxon>Nymphalinae</taxon>
        <taxon>Euphydryas</taxon>
    </lineage>
</organism>
<sequence length="200" mass="23447">MRTSRVRFLNLESENKNIKEKLIILEKQIQEHQEFSRPSSIEIRNVPNNEKETVDDLMKKIKHLGSTLNLDIKDEDIRDVYRRAGKPGTPKAIIVELNSVQHKDAFLTAVRRWNKSRQGSNRLNCSHIGEPGDMRPVYVNEHLTYSTRKLFFRAREFAKEHKYEFCWISKGKVLIRKDSNSKYIHVTSELSLSKILSPIE</sequence>
<evidence type="ECO:0000313" key="4">
    <source>
        <dbReference type="Proteomes" id="UP001153954"/>
    </source>
</evidence>
<keyword evidence="4" id="KW-1185">Reference proteome</keyword>
<comment type="caution">
    <text evidence="3">The sequence shown here is derived from an EMBL/GenBank/DDBJ whole genome shotgun (WGS) entry which is preliminary data.</text>
</comment>